<dbReference type="Proteomes" id="UP000265520">
    <property type="component" value="Unassembled WGS sequence"/>
</dbReference>
<feature type="non-terminal residue" evidence="1">
    <location>
        <position position="1"/>
    </location>
</feature>
<keyword evidence="2" id="KW-1185">Reference proteome</keyword>
<accession>A0A392T7F2</accession>
<organism evidence="1 2">
    <name type="scientific">Trifolium medium</name>
    <dbReference type="NCBI Taxonomy" id="97028"/>
    <lineage>
        <taxon>Eukaryota</taxon>
        <taxon>Viridiplantae</taxon>
        <taxon>Streptophyta</taxon>
        <taxon>Embryophyta</taxon>
        <taxon>Tracheophyta</taxon>
        <taxon>Spermatophyta</taxon>
        <taxon>Magnoliopsida</taxon>
        <taxon>eudicotyledons</taxon>
        <taxon>Gunneridae</taxon>
        <taxon>Pentapetalae</taxon>
        <taxon>rosids</taxon>
        <taxon>fabids</taxon>
        <taxon>Fabales</taxon>
        <taxon>Fabaceae</taxon>
        <taxon>Papilionoideae</taxon>
        <taxon>50 kb inversion clade</taxon>
        <taxon>NPAAA clade</taxon>
        <taxon>Hologalegina</taxon>
        <taxon>IRL clade</taxon>
        <taxon>Trifolieae</taxon>
        <taxon>Trifolium</taxon>
    </lineage>
</organism>
<reference evidence="1 2" key="1">
    <citation type="journal article" date="2018" name="Front. Plant Sci.">
        <title>Red Clover (Trifolium pratense) and Zigzag Clover (T. medium) - A Picture of Genomic Similarities and Differences.</title>
        <authorList>
            <person name="Dluhosova J."/>
            <person name="Istvanek J."/>
            <person name="Nedelnik J."/>
            <person name="Repkova J."/>
        </authorList>
    </citation>
    <scope>NUCLEOTIDE SEQUENCE [LARGE SCALE GENOMIC DNA]</scope>
    <source>
        <strain evidence="2">cv. 10/8</strain>
        <tissue evidence="1">Leaf</tissue>
    </source>
</reference>
<evidence type="ECO:0000313" key="1">
    <source>
        <dbReference type="EMBL" id="MCI56988.1"/>
    </source>
</evidence>
<dbReference type="EMBL" id="LXQA010521881">
    <property type="protein sequence ID" value="MCI56988.1"/>
    <property type="molecule type" value="Genomic_DNA"/>
</dbReference>
<comment type="caution">
    <text evidence="1">The sequence shown here is derived from an EMBL/GenBank/DDBJ whole genome shotgun (WGS) entry which is preliminary data.</text>
</comment>
<proteinExistence type="predicted"/>
<dbReference type="AlphaFoldDB" id="A0A392T7F2"/>
<protein>
    <submittedName>
        <fullName evidence="1">Uncharacterized protein</fullName>
    </submittedName>
</protein>
<evidence type="ECO:0000313" key="2">
    <source>
        <dbReference type="Proteomes" id="UP000265520"/>
    </source>
</evidence>
<name>A0A392T7F2_9FABA</name>
<sequence>RSPLSMAGGQLEIRGKTIRGSVCTEAGSSR</sequence>